<evidence type="ECO:0000256" key="8">
    <source>
        <dbReference type="PROSITE-ProRule" id="PRU01384"/>
    </source>
</evidence>
<dbReference type="HOGENOM" id="CLU_002977_4_1_4"/>
<evidence type="ECO:0000256" key="10">
    <source>
        <dbReference type="SAM" id="MobiDB-lite"/>
    </source>
</evidence>
<feature type="region of interest" description="Disordered" evidence="10">
    <location>
        <begin position="1"/>
        <end position="20"/>
    </location>
</feature>
<keyword evidence="9" id="KW-0175">Coiled coil</keyword>
<dbReference type="STRING" id="742823.HMPREF9465_01584"/>
<dbReference type="GO" id="GO:0005737">
    <property type="term" value="C:cytoplasm"/>
    <property type="evidence" value="ECO:0007669"/>
    <property type="project" value="TreeGrafter"/>
</dbReference>
<comment type="function">
    <text evidence="7">Topoisomerase IV is essential for chromosome segregation. It relaxes supercoiled DNA. Performs the decatenation events required during the replication of a circular DNA molecule.</text>
</comment>
<dbReference type="GO" id="GO:0005524">
    <property type="term" value="F:ATP binding"/>
    <property type="evidence" value="ECO:0007669"/>
    <property type="project" value="InterPro"/>
</dbReference>
<evidence type="ECO:0000256" key="3">
    <source>
        <dbReference type="ARBA" id="ARBA00023029"/>
    </source>
</evidence>
<dbReference type="RefSeq" id="WP_005435837.1">
    <property type="nucleotide sequence ID" value="NZ_JH815517.1"/>
</dbReference>
<evidence type="ECO:0000256" key="5">
    <source>
        <dbReference type="ARBA" id="ARBA00023136"/>
    </source>
</evidence>
<dbReference type="Pfam" id="PF03989">
    <property type="entry name" value="DNA_gyraseA_C"/>
    <property type="match status" value="3"/>
</dbReference>
<keyword evidence="4 7" id="KW-0238">DNA-binding</keyword>
<feature type="domain" description="Topo IIA-type catalytic" evidence="11">
    <location>
        <begin position="156"/>
        <end position="644"/>
    </location>
</feature>
<organism evidence="12 13">
    <name type="scientific">Sutterella wadsworthensis 2_1_59BFAA</name>
    <dbReference type="NCBI Taxonomy" id="742823"/>
    <lineage>
        <taxon>Bacteria</taxon>
        <taxon>Pseudomonadati</taxon>
        <taxon>Pseudomonadota</taxon>
        <taxon>Betaproteobacteria</taxon>
        <taxon>Burkholderiales</taxon>
        <taxon>Sutterellaceae</taxon>
        <taxon>Sutterella</taxon>
    </lineage>
</organism>
<feature type="site" description="Transition state stabilizer" evidence="7">
    <location>
        <position position="243"/>
    </location>
</feature>
<dbReference type="InterPro" id="IPR006691">
    <property type="entry name" value="GyrA/parC_rep"/>
</dbReference>
<gene>
    <name evidence="7" type="primary">parC</name>
    <name evidence="12" type="ORF">HMPREF9465_01584</name>
</gene>
<dbReference type="SMART" id="SM00434">
    <property type="entry name" value="TOP4c"/>
    <property type="match status" value="1"/>
</dbReference>
<evidence type="ECO:0000256" key="6">
    <source>
        <dbReference type="ARBA" id="ARBA00023235"/>
    </source>
</evidence>
<dbReference type="EMBL" id="ADMG01000035">
    <property type="protein sequence ID" value="EKB30894.1"/>
    <property type="molecule type" value="Genomic_DNA"/>
</dbReference>
<evidence type="ECO:0000256" key="7">
    <source>
        <dbReference type="HAMAP-Rule" id="MF_00936"/>
    </source>
</evidence>
<dbReference type="InterPro" id="IPR013758">
    <property type="entry name" value="Topo_IIA_A/C_ab"/>
</dbReference>
<dbReference type="GO" id="GO:0006265">
    <property type="term" value="P:DNA topological change"/>
    <property type="evidence" value="ECO:0007669"/>
    <property type="project" value="UniProtKB-UniRule"/>
</dbReference>
<dbReference type="Gene3D" id="3.90.199.10">
    <property type="entry name" value="Topoisomerase II, domain 5"/>
    <property type="match status" value="1"/>
</dbReference>
<evidence type="ECO:0000259" key="11">
    <source>
        <dbReference type="PROSITE" id="PS52040"/>
    </source>
</evidence>
<dbReference type="GO" id="GO:0003677">
    <property type="term" value="F:DNA binding"/>
    <property type="evidence" value="ECO:0007669"/>
    <property type="project" value="UniProtKB-UniRule"/>
</dbReference>
<sequence>MARKKGGLNPEVQDDGGLFGDQMLVYEDDLKKAEETPARKKSAGGRVAKASAEAPVQTPLLPEVEESVEVQADEPVQETAPEESSAREIEEDVTEEARIEEDAAEASEDEGASPLGARVDEVMTGGVESDGQLTLARYASRAYLEYAMSVVKSRALPDVSDGQKPVQRRILIDMERMGVKAGTKAVKSARVVGDVLGKYHPHGDQSVYDALVRMAQSFSLRYPLIDGEGNFGSRDGDSQAAMRYTEARLMPIASLLLEEVDTGAIDFTPNYDGNFQEPVVLPAKLPFVLLNGSSGIAVGMATDIPSHNLREVAAACTLLIDKPEATLDEVLEVLPAPDFPCGGQIISPRSTIRDIYRTGRGKLTVRARYHFEDLARGQWQLVIDELPPASSSQDVLNQIEAITNPKARKDKKTVSSKQQQAKSAMLAILDRVRDESTEEKPVRLVFEPKSSRIDREEFVAALLSQTSMESNVSVNLVMLGNDGKPKQKNLLEIIREWIAFRLLAVRRRTQARLDKVNDRIHVLEGRALVLLNIDRVIEIIRNSDEPKPALIKEFGLTDRQADDILEIRLRQLARLAAIAIEKELAELNKEKSSLERILGSDGVLRRTVAREIEQAAKTFGDDRRTLIEEASVVQAEQHVVDEPVTVVLSQKGFLRTRQGHGHDCTLLSYKVGDGFERAVECRTVDDISFVTDTGRVYTCKVSAIPGGRGDGLPVTSFFDLDKGMKRFVGVFAGREKEDVVLGTSDGLGLKCTIGDLKASQRIGRTFVRMADGVTLMPPAEGCAEMPLIACLTEKGRLVIFAHDEIRRLSNGGMGVSLVKLESGERMIGMTLVDERGLTASGTGRGGKPREVQITRKSFEEFRMQRARKGRQIGVTWTVESIAPITPVKPENEGEGSSGAGSAGGLTIQLEDENPRLI</sequence>
<comment type="subcellular location">
    <subcellularLocation>
        <location evidence="7">Cell membrane</location>
        <topology evidence="7">Peripheral membrane protein</topology>
    </subcellularLocation>
</comment>
<accession>K1KGQ6</accession>
<evidence type="ECO:0000256" key="2">
    <source>
        <dbReference type="ARBA" id="ARBA00022475"/>
    </source>
</evidence>
<comment type="caution">
    <text evidence="12">The sequence shown here is derived from an EMBL/GenBank/DDBJ whole genome shotgun (WGS) entry which is preliminary data.</text>
</comment>
<feature type="region of interest" description="Disordered" evidence="10">
    <location>
        <begin position="30"/>
        <end position="112"/>
    </location>
</feature>
<dbReference type="AlphaFoldDB" id="K1KGQ6"/>
<protein>
    <recommendedName>
        <fullName evidence="7">DNA topoisomerase 4 subunit A</fullName>
        <ecNumber evidence="7">5.6.2.2</ecNumber>
    </recommendedName>
    <alternativeName>
        <fullName evidence="7">Topoisomerase IV subunit A</fullName>
    </alternativeName>
</protein>
<proteinExistence type="inferred from homology"/>
<dbReference type="Proteomes" id="UP000005835">
    <property type="component" value="Unassembled WGS sequence"/>
</dbReference>
<dbReference type="InterPro" id="IPR013757">
    <property type="entry name" value="Topo_IIA_A_a_sf"/>
</dbReference>
<dbReference type="SUPFAM" id="SSF101904">
    <property type="entry name" value="GyrA/ParC C-terminal domain-like"/>
    <property type="match status" value="1"/>
</dbReference>
<dbReference type="NCBIfam" id="NF004044">
    <property type="entry name" value="PRK05561.1"/>
    <property type="match status" value="1"/>
</dbReference>
<feature type="site" description="Interaction with DNA" evidence="7">
    <location>
        <position position="202"/>
    </location>
</feature>
<dbReference type="Gene3D" id="2.120.10.90">
    <property type="entry name" value="DNA gyrase/topoisomerase IV, subunit A, C-terminal"/>
    <property type="match status" value="1"/>
</dbReference>
<keyword evidence="3 7" id="KW-0799">Topoisomerase</keyword>
<dbReference type="PANTHER" id="PTHR43493:SF1">
    <property type="entry name" value="DNA TOPOISOMERASE 4 SUBUNIT A"/>
    <property type="match status" value="1"/>
</dbReference>
<dbReference type="InterPro" id="IPR002205">
    <property type="entry name" value="Topo_IIA_dom_A"/>
</dbReference>
<dbReference type="PROSITE" id="PS52040">
    <property type="entry name" value="TOPO_IIA"/>
    <property type="match status" value="1"/>
</dbReference>
<dbReference type="GO" id="GO:0005694">
    <property type="term" value="C:chromosome"/>
    <property type="evidence" value="ECO:0007669"/>
    <property type="project" value="InterPro"/>
</dbReference>
<keyword evidence="2 7" id="KW-1003">Cell membrane</keyword>
<evidence type="ECO:0000313" key="13">
    <source>
        <dbReference type="Proteomes" id="UP000005835"/>
    </source>
</evidence>
<evidence type="ECO:0000313" key="12">
    <source>
        <dbReference type="EMBL" id="EKB30894.1"/>
    </source>
</evidence>
<comment type="similarity">
    <text evidence="7">Belongs to the type II topoisomerase GyrA/ParC subunit family. ParC type 1 subfamily.</text>
</comment>
<feature type="site" description="Interaction with DNA" evidence="7">
    <location>
        <position position="200"/>
    </location>
</feature>
<feature type="compositionally biased region" description="Acidic residues" evidence="10">
    <location>
        <begin position="102"/>
        <end position="111"/>
    </location>
</feature>
<reference evidence="12 13" key="1">
    <citation type="submission" date="2012-05" db="EMBL/GenBank/DDBJ databases">
        <title>The Genome Sequence of Sutterella wadsworthensis 2_1_59BFAA.</title>
        <authorList>
            <consortium name="The Broad Institute Genome Sequencing Platform"/>
            <person name="Earl A."/>
            <person name="Ward D."/>
            <person name="Feldgarden M."/>
            <person name="Gevers D."/>
            <person name="Daigneault M."/>
            <person name="Strauss J."/>
            <person name="Allen-Vercoe E."/>
            <person name="Walker B."/>
            <person name="Young S.K."/>
            <person name="Zeng Q."/>
            <person name="Gargeya S."/>
            <person name="Fitzgerald M."/>
            <person name="Haas B."/>
            <person name="Abouelleil A."/>
            <person name="Alvarado L."/>
            <person name="Arachchi H.M."/>
            <person name="Berlin A.M."/>
            <person name="Chapman S.B."/>
            <person name="Goldberg J."/>
            <person name="Griggs A."/>
            <person name="Gujja S."/>
            <person name="Hansen M."/>
            <person name="Howarth C."/>
            <person name="Imamovic A."/>
            <person name="Larimer J."/>
            <person name="McCowen C."/>
            <person name="Montmayeur A."/>
            <person name="Murphy C."/>
            <person name="Neiman D."/>
            <person name="Pearson M."/>
            <person name="Priest M."/>
            <person name="Roberts A."/>
            <person name="Saif S."/>
            <person name="Shea T."/>
            <person name="Sisk P."/>
            <person name="Sykes S."/>
            <person name="Wortman J."/>
            <person name="Nusbaum C."/>
            <person name="Birren B."/>
        </authorList>
    </citation>
    <scope>NUCLEOTIDE SEQUENCE [LARGE SCALE GENOMIC DNA]</scope>
    <source>
        <strain evidence="12 13">2_1_59BFAA</strain>
    </source>
</reference>
<feature type="compositionally biased region" description="Acidic residues" evidence="10">
    <location>
        <begin position="63"/>
        <end position="76"/>
    </location>
</feature>
<evidence type="ECO:0000256" key="1">
    <source>
        <dbReference type="ARBA" id="ARBA00000185"/>
    </source>
</evidence>
<dbReference type="InterPro" id="IPR035516">
    <property type="entry name" value="Gyrase/topoIV_suA_C"/>
</dbReference>
<feature type="region of interest" description="Disordered" evidence="10">
    <location>
        <begin position="885"/>
        <end position="917"/>
    </location>
</feature>
<dbReference type="CDD" id="cd00187">
    <property type="entry name" value="TOP4c"/>
    <property type="match status" value="1"/>
</dbReference>
<dbReference type="NCBIfam" id="TIGR01062">
    <property type="entry name" value="parC_Gneg"/>
    <property type="match status" value="1"/>
</dbReference>
<keyword evidence="6 7" id="KW-0413">Isomerase</keyword>
<dbReference type="GO" id="GO:0019897">
    <property type="term" value="C:extrinsic component of plasma membrane"/>
    <property type="evidence" value="ECO:0007669"/>
    <property type="project" value="UniProtKB-UniRule"/>
</dbReference>
<dbReference type="InterPro" id="IPR005742">
    <property type="entry name" value="TopoIV_A_Gneg"/>
</dbReference>
<comment type="subunit">
    <text evidence="7">Heterotetramer composed of ParC and ParE.</text>
</comment>
<dbReference type="PANTHER" id="PTHR43493">
    <property type="entry name" value="DNA GYRASE/TOPOISOMERASE SUBUNIT A"/>
    <property type="match status" value="1"/>
</dbReference>
<keyword evidence="13" id="KW-1185">Reference proteome</keyword>
<dbReference type="Pfam" id="PF00521">
    <property type="entry name" value="DNA_topoisoIV"/>
    <property type="match status" value="1"/>
</dbReference>
<feature type="site" description="Interaction with DNA" evidence="7">
    <location>
        <position position="164"/>
    </location>
</feature>
<dbReference type="Gene3D" id="3.30.1360.40">
    <property type="match status" value="1"/>
</dbReference>
<feature type="active site" description="O-(5'-phospho-DNA)-tyrosine intermediate" evidence="7 8">
    <location>
        <position position="244"/>
    </location>
</feature>
<name>K1KGQ6_9BURK</name>
<evidence type="ECO:0000256" key="9">
    <source>
        <dbReference type="SAM" id="Coils"/>
    </source>
</evidence>
<dbReference type="PATRIC" id="fig|742823.3.peg.1577"/>
<evidence type="ECO:0000256" key="4">
    <source>
        <dbReference type="ARBA" id="ARBA00023125"/>
    </source>
</evidence>
<comment type="catalytic activity">
    <reaction evidence="1 7 8">
        <text>ATP-dependent breakage, passage and rejoining of double-stranded DNA.</text>
        <dbReference type="EC" id="5.6.2.2"/>
    </reaction>
</comment>
<dbReference type="Gene3D" id="1.10.268.10">
    <property type="entry name" value="Topoisomerase, domain 3"/>
    <property type="match status" value="1"/>
</dbReference>
<dbReference type="eggNOG" id="COG0188">
    <property type="taxonomic scope" value="Bacteria"/>
</dbReference>
<dbReference type="EC" id="5.6.2.2" evidence="7"/>
<dbReference type="GO" id="GO:0009330">
    <property type="term" value="C:DNA topoisomerase type II (double strand cut, ATP-hydrolyzing) complex"/>
    <property type="evidence" value="ECO:0007669"/>
    <property type="project" value="UniProtKB-ARBA"/>
</dbReference>
<dbReference type="HAMAP" id="MF_00936">
    <property type="entry name" value="ParC_type1"/>
    <property type="match status" value="1"/>
</dbReference>
<dbReference type="SUPFAM" id="SSF56719">
    <property type="entry name" value="Type II DNA topoisomerase"/>
    <property type="match status" value="1"/>
</dbReference>
<keyword evidence="5 7" id="KW-0472">Membrane</keyword>
<feature type="coiled-coil region" evidence="9">
    <location>
        <begin position="570"/>
        <end position="597"/>
    </location>
</feature>
<dbReference type="GO" id="GO:0003918">
    <property type="term" value="F:DNA topoisomerase type II (double strand cut, ATP-hydrolyzing) activity"/>
    <property type="evidence" value="ECO:0007669"/>
    <property type="project" value="UniProtKB-UniRule"/>
</dbReference>
<dbReference type="FunFam" id="1.10.268.10:FF:000001">
    <property type="entry name" value="DNA gyrase subunit A"/>
    <property type="match status" value="1"/>
</dbReference>
<dbReference type="GO" id="GO:0007059">
    <property type="term" value="P:chromosome segregation"/>
    <property type="evidence" value="ECO:0007669"/>
    <property type="project" value="UniProtKB-UniRule"/>
</dbReference>
<dbReference type="InterPro" id="IPR013760">
    <property type="entry name" value="Topo_IIA-like_dom_sf"/>
</dbReference>
<dbReference type="InterPro" id="IPR050220">
    <property type="entry name" value="Type_II_DNA_Topoisomerases"/>
</dbReference>